<evidence type="ECO:0000256" key="1">
    <source>
        <dbReference type="SAM" id="MobiDB-lite"/>
    </source>
</evidence>
<dbReference type="InterPro" id="IPR003709">
    <property type="entry name" value="VanY-like_core_dom"/>
</dbReference>
<keyword evidence="3" id="KW-0645">Protease</keyword>
<dbReference type="SUPFAM" id="SSF55166">
    <property type="entry name" value="Hedgehog/DD-peptidase"/>
    <property type="match status" value="1"/>
</dbReference>
<dbReference type="Pfam" id="PF02557">
    <property type="entry name" value="VanY"/>
    <property type="match status" value="1"/>
</dbReference>
<feature type="region of interest" description="Disordered" evidence="1">
    <location>
        <begin position="23"/>
        <end position="57"/>
    </location>
</feature>
<evidence type="ECO:0000313" key="3">
    <source>
        <dbReference type="EMBL" id="PJI95235.1"/>
    </source>
</evidence>
<dbReference type="Gene3D" id="3.30.1380.10">
    <property type="match status" value="1"/>
</dbReference>
<comment type="caution">
    <text evidence="3">The sequence shown here is derived from an EMBL/GenBank/DDBJ whole genome shotgun (WGS) entry which is preliminary data.</text>
</comment>
<keyword evidence="4" id="KW-1185">Reference proteome</keyword>
<dbReference type="CDD" id="cd14814">
    <property type="entry name" value="Peptidase_M15"/>
    <property type="match status" value="1"/>
</dbReference>
<feature type="region of interest" description="Disordered" evidence="1">
    <location>
        <begin position="255"/>
        <end position="291"/>
    </location>
</feature>
<feature type="region of interest" description="Disordered" evidence="1">
    <location>
        <begin position="85"/>
        <end position="106"/>
    </location>
</feature>
<dbReference type="GO" id="GO:0004180">
    <property type="term" value="F:carboxypeptidase activity"/>
    <property type="evidence" value="ECO:0007669"/>
    <property type="project" value="UniProtKB-KW"/>
</dbReference>
<evidence type="ECO:0000259" key="2">
    <source>
        <dbReference type="Pfam" id="PF02557"/>
    </source>
</evidence>
<name>A0A2M8WWE0_9MICO</name>
<proteinExistence type="predicted"/>
<dbReference type="Proteomes" id="UP000231586">
    <property type="component" value="Unassembled WGS sequence"/>
</dbReference>
<reference evidence="3 4" key="1">
    <citation type="submission" date="2017-11" db="EMBL/GenBank/DDBJ databases">
        <title>Genomic Encyclopedia of Archaeal and Bacterial Type Strains, Phase II (KMG-II): From Individual Species to Whole Genera.</title>
        <authorList>
            <person name="Goeker M."/>
        </authorList>
    </citation>
    <scope>NUCLEOTIDE SEQUENCE [LARGE SCALE GENOMIC DNA]</scope>
    <source>
        <strain evidence="3 4">DSM 22413</strain>
    </source>
</reference>
<evidence type="ECO:0000313" key="4">
    <source>
        <dbReference type="Proteomes" id="UP000231586"/>
    </source>
</evidence>
<dbReference type="AlphaFoldDB" id="A0A2M8WWE0"/>
<dbReference type="InterPro" id="IPR009045">
    <property type="entry name" value="Zn_M74/Hedgehog-like"/>
</dbReference>
<gene>
    <name evidence="3" type="ORF">CLV34_0110</name>
</gene>
<protein>
    <submittedName>
        <fullName evidence="3">D-alanyl-D-alanine carboxypeptidase-like protein</fullName>
    </submittedName>
</protein>
<dbReference type="OrthoDB" id="5496837at2"/>
<organism evidence="3 4">
    <name type="scientific">Luteimicrobium subarcticum</name>
    <dbReference type="NCBI Taxonomy" id="620910"/>
    <lineage>
        <taxon>Bacteria</taxon>
        <taxon>Bacillati</taxon>
        <taxon>Actinomycetota</taxon>
        <taxon>Actinomycetes</taxon>
        <taxon>Micrococcales</taxon>
        <taxon>Luteimicrobium</taxon>
    </lineage>
</organism>
<keyword evidence="3" id="KW-0378">Hydrolase</keyword>
<dbReference type="RefSeq" id="WP_100348345.1">
    <property type="nucleotide sequence ID" value="NZ_PGTZ01000002.1"/>
</dbReference>
<feature type="domain" description="D-alanyl-D-alanine carboxypeptidase-like core" evidence="2">
    <location>
        <begin position="312"/>
        <end position="420"/>
    </location>
</feature>
<dbReference type="EMBL" id="PGTZ01000002">
    <property type="protein sequence ID" value="PJI95235.1"/>
    <property type="molecule type" value="Genomic_DNA"/>
</dbReference>
<accession>A0A2M8WWE0</accession>
<sequence>MEPTSTSTTLLSRRERREAALLAVQTGEQPVATPAYRDLPNAAARTEGRTAPHTDAAPTQVPAERLGAGHGLGPAAPVIATTSTQFVSRRERREAAGLSGSNPVAPADRVAEHLPVFGAPPVNAGPSRTRNDAPRERVVVRAASVAVPAAAAPSVPGPLCPTHDDVEELIAELEPEIAAHALLVAAQDLEPRPAPAPRELVRHGWIPRVAVLTSLAAATIAVPLTGAARGSEVPTGSGGGPSFLDAMSATDSGIDAPSGVRAMERTSTRETAASRSVERSGLTSCDPDIVPKGGNGQIPTSQLCELWQHGYYLAPDAAVALSAFNDTYRARYGKDLCLVAAYRPLAEQYTLAVTRAGFAAVPGTSNHGLGLAIDMCSSVTGDPGVYQWVRANAPTFGWDNPAWARPGGSGSYEPWHFEFTQDVEARGVS</sequence>
<keyword evidence="3" id="KW-0121">Carboxypeptidase</keyword>
<dbReference type="GO" id="GO:0006508">
    <property type="term" value="P:proteolysis"/>
    <property type="evidence" value="ECO:0007669"/>
    <property type="project" value="InterPro"/>
</dbReference>